<keyword evidence="1" id="KW-0812">Transmembrane</keyword>
<keyword evidence="1" id="KW-1133">Transmembrane helix</keyword>
<dbReference type="AlphaFoldDB" id="A0A2M4DAY2"/>
<feature type="transmembrane region" description="Helical" evidence="1">
    <location>
        <begin position="41"/>
        <end position="64"/>
    </location>
</feature>
<evidence type="ECO:0000256" key="1">
    <source>
        <dbReference type="SAM" id="Phobius"/>
    </source>
</evidence>
<evidence type="ECO:0008006" key="4">
    <source>
        <dbReference type="Google" id="ProtNLM"/>
    </source>
</evidence>
<evidence type="ECO:0000256" key="2">
    <source>
        <dbReference type="SAM" id="SignalP"/>
    </source>
</evidence>
<name>A0A2M4DAY2_ANODA</name>
<protein>
    <recommendedName>
        <fullName evidence="4">Secreted protein</fullName>
    </recommendedName>
</protein>
<keyword evidence="2" id="KW-0732">Signal</keyword>
<feature type="signal peptide" evidence="2">
    <location>
        <begin position="1"/>
        <end position="19"/>
    </location>
</feature>
<keyword evidence="1" id="KW-0472">Membrane</keyword>
<organism evidence="3">
    <name type="scientific">Anopheles darlingi</name>
    <name type="common">Mosquito</name>
    <dbReference type="NCBI Taxonomy" id="43151"/>
    <lineage>
        <taxon>Eukaryota</taxon>
        <taxon>Metazoa</taxon>
        <taxon>Ecdysozoa</taxon>
        <taxon>Arthropoda</taxon>
        <taxon>Hexapoda</taxon>
        <taxon>Insecta</taxon>
        <taxon>Pterygota</taxon>
        <taxon>Neoptera</taxon>
        <taxon>Endopterygota</taxon>
        <taxon>Diptera</taxon>
        <taxon>Nematocera</taxon>
        <taxon>Culicoidea</taxon>
        <taxon>Culicidae</taxon>
        <taxon>Anophelinae</taxon>
        <taxon>Anopheles</taxon>
    </lineage>
</organism>
<dbReference type="EMBL" id="GGFL01010511">
    <property type="protein sequence ID" value="MBW74689.1"/>
    <property type="molecule type" value="Transcribed_RNA"/>
</dbReference>
<accession>A0A2M4DAY2</accession>
<reference evidence="3" key="1">
    <citation type="submission" date="2018-01" db="EMBL/GenBank/DDBJ databases">
        <title>An insight into the sialome of Amazonian anophelines.</title>
        <authorList>
            <person name="Ribeiro J.M."/>
            <person name="Scarpassa V."/>
            <person name="Calvo E."/>
        </authorList>
    </citation>
    <scope>NUCLEOTIDE SEQUENCE</scope>
</reference>
<proteinExistence type="predicted"/>
<sequence length="154" mass="16885">MYRLLFFLSLATSFDSTTGPPRGSPDCDPGLAMAALDMIEGAFFCCIIFSPLLLCAAFCSAATVRCISCWKIKYFYKHKQIVTHGHVCVHACILLSRVSPPKNQMLHLIPAIAYPFVAGNQYALLFHFVSSSFRLSKDACPYSSSCASVEPGDE</sequence>
<feature type="chain" id="PRO_5014876107" description="Secreted protein" evidence="2">
    <location>
        <begin position="20"/>
        <end position="154"/>
    </location>
</feature>
<evidence type="ECO:0000313" key="3">
    <source>
        <dbReference type="EMBL" id="MBW74689.1"/>
    </source>
</evidence>